<protein>
    <submittedName>
        <fullName evidence="3">Uncharacterized protein</fullName>
    </submittedName>
</protein>
<evidence type="ECO:0000313" key="2">
    <source>
        <dbReference type="Proteomes" id="UP000887565"/>
    </source>
</evidence>
<dbReference type="WBParaSite" id="nRc.2.0.1.t28301-RA">
    <property type="protein sequence ID" value="nRc.2.0.1.t28301-RA"/>
    <property type="gene ID" value="nRc.2.0.1.g28301"/>
</dbReference>
<feature type="compositionally biased region" description="Polar residues" evidence="1">
    <location>
        <begin position="149"/>
        <end position="173"/>
    </location>
</feature>
<dbReference type="Proteomes" id="UP000887565">
    <property type="component" value="Unplaced"/>
</dbReference>
<evidence type="ECO:0000313" key="3">
    <source>
        <dbReference type="WBParaSite" id="nRc.2.0.1.t28301-RA"/>
    </source>
</evidence>
<dbReference type="PANTHER" id="PTHR47039">
    <property type="entry name" value="INOSITOL POLYPHOSPHATE 5-PHOSPHATASE E"/>
    <property type="match status" value="1"/>
</dbReference>
<organism evidence="2 3">
    <name type="scientific">Romanomermis culicivorax</name>
    <name type="common">Nematode worm</name>
    <dbReference type="NCBI Taxonomy" id="13658"/>
    <lineage>
        <taxon>Eukaryota</taxon>
        <taxon>Metazoa</taxon>
        <taxon>Ecdysozoa</taxon>
        <taxon>Nematoda</taxon>
        <taxon>Enoplea</taxon>
        <taxon>Dorylaimia</taxon>
        <taxon>Mermithida</taxon>
        <taxon>Mermithoidea</taxon>
        <taxon>Mermithidae</taxon>
        <taxon>Romanomermis</taxon>
    </lineage>
</organism>
<evidence type="ECO:0000256" key="1">
    <source>
        <dbReference type="SAM" id="MobiDB-lite"/>
    </source>
</evidence>
<dbReference type="InterPro" id="IPR053321">
    <property type="entry name" value="IPP-5-Phosphatase_Type_IV"/>
</dbReference>
<keyword evidence="2" id="KW-1185">Reference proteome</keyword>
<accession>A0A915JQY2</accession>
<dbReference type="Gene3D" id="3.60.10.10">
    <property type="entry name" value="Endonuclease/exonuclease/phosphatase"/>
    <property type="match status" value="1"/>
</dbReference>
<proteinExistence type="predicted"/>
<feature type="region of interest" description="Disordered" evidence="1">
    <location>
        <begin position="17"/>
        <end position="56"/>
    </location>
</feature>
<dbReference type="AlphaFoldDB" id="A0A915JQY2"/>
<dbReference type="InterPro" id="IPR036691">
    <property type="entry name" value="Endo/exonu/phosph_ase_sf"/>
</dbReference>
<feature type="region of interest" description="Disordered" evidence="1">
    <location>
        <begin position="133"/>
        <end position="187"/>
    </location>
</feature>
<feature type="compositionally biased region" description="Basic and acidic residues" evidence="1">
    <location>
        <begin position="40"/>
        <end position="49"/>
    </location>
</feature>
<reference evidence="3" key="1">
    <citation type="submission" date="2022-11" db="UniProtKB">
        <authorList>
            <consortium name="WormBaseParasite"/>
        </authorList>
    </citation>
    <scope>IDENTIFICATION</scope>
</reference>
<dbReference type="PANTHER" id="PTHR47039:SF1">
    <property type="entry name" value="INOSITOL POLYPHOSPHATE 5-PHOSPHATASE E"/>
    <property type="match status" value="1"/>
</dbReference>
<sequence length="276" mass="30854">MKKGKLLPKKLLTAVASRGKKKRNEVAPKNIDQLQNETVEDSRELENQKGEVSLKSQDEPALVKIKNHDNVVKPEDEPCCSHCSSYSQPDDEIVVIPSSSNVKESIPYQQQKGIGIYYANDDRLLSKVDERKVEEKSESDINDRGCNKSLVQSSSGCSTSPSIKSPLSDQEPCSSEDPIMNDDRRRGSTRIKKIPISEARAKTYLAGHHFNRNEMMNDDEIRKYFPDGRAVVYIGTYNVAEKGVPAESLRDWLLAEDFAHAADIYAIGIQEAPLNS</sequence>
<name>A0A915JQY2_ROMCU</name>
<feature type="compositionally biased region" description="Basic and acidic residues" evidence="1">
    <location>
        <begin position="133"/>
        <end position="146"/>
    </location>
</feature>